<evidence type="ECO:0000256" key="3">
    <source>
        <dbReference type="ARBA" id="ARBA00023002"/>
    </source>
</evidence>
<evidence type="ECO:0000256" key="2">
    <source>
        <dbReference type="ARBA" id="ARBA00022857"/>
    </source>
</evidence>
<dbReference type="GO" id="GO:0016491">
    <property type="term" value="F:oxidoreductase activity"/>
    <property type="evidence" value="ECO:0007669"/>
    <property type="project" value="UniProtKB-KW"/>
</dbReference>
<name>A0A6J1S3Z4_FRAOC</name>
<evidence type="ECO:0000313" key="6">
    <source>
        <dbReference type="Proteomes" id="UP000504606"/>
    </source>
</evidence>
<dbReference type="Proteomes" id="UP000504606">
    <property type="component" value="Unplaced"/>
</dbReference>
<sequence length="341" mass="38319">MSSVDSVAYYMHELNRDSGMYEEILTVLGICYLGKLTVSLTWSAIQGFRAHVLSRILPSPSIADTYGRWAVITGCTSGIGRAYTVELARRGMNVVLISQNIDKLSDLAKEVEMDYSVETKIIQVDFSEGRSIYQKIATELDVLDVGVLVNNVGVLHGTPLYFTELSENDVWDMINVNVGAMTMMTRVVLPSMLRRQRGIIVNLSSISSIKPVPLMGVYAATKAYIDHLSQALSEECRGTGVKVQSLIPGYINTSMIKSYLPHLTQNPYLVPNAEMFSRHAISTIGIVDRSTGYWLHGFFAYFMQLSPSWVHLRISHWLNRNVRYNIINNERSKVSQISKHR</sequence>
<dbReference type="InterPro" id="IPR036291">
    <property type="entry name" value="NAD(P)-bd_dom_sf"/>
</dbReference>
<gene>
    <name evidence="7" type="primary">LOC113204824</name>
</gene>
<evidence type="ECO:0000256" key="1">
    <source>
        <dbReference type="ARBA" id="ARBA00004173"/>
    </source>
</evidence>
<comment type="subcellular location">
    <subcellularLocation>
        <location evidence="1">Mitochondrion</location>
    </subcellularLocation>
</comment>
<keyword evidence="6" id="KW-1185">Reference proteome</keyword>
<dbReference type="Pfam" id="PF00106">
    <property type="entry name" value="adh_short"/>
    <property type="match status" value="1"/>
</dbReference>
<dbReference type="RefSeq" id="XP_026275934.1">
    <property type="nucleotide sequence ID" value="XM_026420149.2"/>
</dbReference>
<accession>A0A6J1S3Z4</accession>
<reference evidence="7" key="1">
    <citation type="submission" date="2025-08" db="UniProtKB">
        <authorList>
            <consortium name="RefSeq"/>
        </authorList>
    </citation>
    <scope>IDENTIFICATION</scope>
    <source>
        <tissue evidence="7">Whole organism</tissue>
    </source>
</reference>
<dbReference type="FunFam" id="3.40.50.720:FF:000137">
    <property type="entry name" value="Hydroxysteroid (17-beta) dehydrogenase 3"/>
    <property type="match status" value="1"/>
</dbReference>
<evidence type="ECO:0000256" key="5">
    <source>
        <dbReference type="ARBA" id="ARBA00038261"/>
    </source>
</evidence>
<keyword evidence="3" id="KW-0560">Oxidoreductase</keyword>
<dbReference type="PROSITE" id="PS00061">
    <property type="entry name" value="ADH_SHORT"/>
    <property type="match status" value="1"/>
</dbReference>
<proteinExistence type="inferred from homology"/>
<dbReference type="PRINTS" id="PR00081">
    <property type="entry name" value="GDHRDH"/>
</dbReference>
<dbReference type="AlphaFoldDB" id="A0A6J1S3Z4"/>
<dbReference type="OrthoDB" id="5545019at2759"/>
<dbReference type="InterPro" id="IPR002347">
    <property type="entry name" value="SDR_fam"/>
</dbReference>
<dbReference type="KEGG" id="foc:113204824"/>
<dbReference type="GeneID" id="113204824"/>
<dbReference type="PANTHER" id="PTHR44889">
    <property type="entry name" value="INACTIVE HYDROXYSTEROID DEHYDROGENASE-LIKE PROTEIN 1"/>
    <property type="match status" value="1"/>
</dbReference>
<dbReference type="InterPro" id="IPR052149">
    <property type="entry name" value="17-beta-HSD3-like"/>
</dbReference>
<dbReference type="GO" id="GO:0005739">
    <property type="term" value="C:mitochondrion"/>
    <property type="evidence" value="ECO:0007669"/>
    <property type="project" value="UniProtKB-SubCell"/>
</dbReference>
<dbReference type="Gene3D" id="3.40.50.720">
    <property type="entry name" value="NAD(P)-binding Rossmann-like Domain"/>
    <property type="match status" value="1"/>
</dbReference>
<protein>
    <submittedName>
        <fullName evidence="7">Inactive hydroxysteroid dehydrogenase-like protein 1 isoform X1</fullName>
    </submittedName>
</protein>
<dbReference type="PRINTS" id="PR00080">
    <property type="entry name" value="SDRFAMILY"/>
</dbReference>
<dbReference type="PIRSF" id="PIRSF000126">
    <property type="entry name" value="11-beta-HSD1"/>
    <property type="match status" value="1"/>
</dbReference>
<dbReference type="CDD" id="cd05356">
    <property type="entry name" value="17beta-HSD1_like_SDR_c"/>
    <property type="match status" value="1"/>
</dbReference>
<dbReference type="PANTHER" id="PTHR44889:SF1">
    <property type="entry name" value="INACTIVE HYDROXYSTEROID DEHYDROGENASE-LIKE PROTEIN 1"/>
    <property type="match status" value="1"/>
</dbReference>
<dbReference type="SUPFAM" id="SSF51735">
    <property type="entry name" value="NAD(P)-binding Rossmann-fold domains"/>
    <property type="match status" value="1"/>
</dbReference>
<dbReference type="InterPro" id="IPR020904">
    <property type="entry name" value="Sc_DH/Rdtase_CS"/>
</dbReference>
<comment type="similarity">
    <text evidence="5">Belongs to the short-chain dehydrogenases/reductases (SDR) family. 17-beta-HSD 3 subfamily.</text>
</comment>
<evidence type="ECO:0000313" key="7">
    <source>
        <dbReference type="RefSeq" id="XP_026275934.1"/>
    </source>
</evidence>
<evidence type="ECO:0000256" key="4">
    <source>
        <dbReference type="ARBA" id="ARBA00023128"/>
    </source>
</evidence>
<keyword evidence="2" id="KW-0521">NADP</keyword>
<organism evidence="6 7">
    <name type="scientific">Frankliniella occidentalis</name>
    <name type="common">Western flower thrips</name>
    <name type="synonym">Euthrips occidentalis</name>
    <dbReference type="NCBI Taxonomy" id="133901"/>
    <lineage>
        <taxon>Eukaryota</taxon>
        <taxon>Metazoa</taxon>
        <taxon>Ecdysozoa</taxon>
        <taxon>Arthropoda</taxon>
        <taxon>Hexapoda</taxon>
        <taxon>Insecta</taxon>
        <taxon>Pterygota</taxon>
        <taxon>Neoptera</taxon>
        <taxon>Paraneoptera</taxon>
        <taxon>Thysanoptera</taxon>
        <taxon>Terebrantia</taxon>
        <taxon>Thripoidea</taxon>
        <taxon>Thripidae</taxon>
        <taxon>Frankliniella</taxon>
    </lineage>
</organism>
<keyword evidence="4" id="KW-0496">Mitochondrion</keyword>